<comment type="similarity">
    <text evidence="1">Belongs to the membrane fusion protein (MFP) (TC 8.A.1) family.</text>
</comment>
<dbReference type="PROSITE" id="PS51257">
    <property type="entry name" value="PROKAR_LIPOPROTEIN"/>
    <property type="match status" value="1"/>
</dbReference>
<gene>
    <name evidence="3" type="ORF">VIBR0546_11652</name>
</gene>
<dbReference type="NCBIfam" id="TIGR01730">
    <property type="entry name" value="RND_mfp"/>
    <property type="match status" value="1"/>
</dbReference>
<proteinExistence type="inferred from homology"/>
<dbReference type="EMBL" id="AEVS01000018">
    <property type="protein sequence ID" value="EGA67069.1"/>
    <property type="molecule type" value="Genomic_DNA"/>
</dbReference>
<organism evidence="3 4">
    <name type="scientific">Vibrio brasiliensis LMG 20546</name>
    <dbReference type="NCBI Taxonomy" id="945543"/>
    <lineage>
        <taxon>Bacteria</taxon>
        <taxon>Pseudomonadati</taxon>
        <taxon>Pseudomonadota</taxon>
        <taxon>Gammaproteobacteria</taxon>
        <taxon>Vibrionales</taxon>
        <taxon>Vibrionaceae</taxon>
        <taxon>Vibrio</taxon>
        <taxon>Vibrio oreintalis group</taxon>
    </lineage>
</organism>
<dbReference type="Gene3D" id="1.10.287.470">
    <property type="entry name" value="Helix hairpin bin"/>
    <property type="match status" value="1"/>
</dbReference>
<dbReference type="RefSeq" id="WP_006878130.1">
    <property type="nucleotide sequence ID" value="NZ_AEVS01000018.1"/>
</dbReference>
<dbReference type="InterPro" id="IPR006143">
    <property type="entry name" value="RND_pump_MFP"/>
</dbReference>
<dbReference type="AlphaFoldDB" id="E8LQM8"/>
<evidence type="ECO:0000313" key="3">
    <source>
        <dbReference type="EMBL" id="EGA67069.1"/>
    </source>
</evidence>
<dbReference type="InterPro" id="IPR058625">
    <property type="entry name" value="MdtA-like_BSH"/>
</dbReference>
<dbReference type="PANTHER" id="PTHR30469">
    <property type="entry name" value="MULTIDRUG RESISTANCE PROTEIN MDTA"/>
    <property type="match status" value="1"/>
</dbReference>
<accession>E8LQM8</accession>
<sequence length="354" mass="38411">MKGMIPVGKWVAVGAIAVTIAGCNKANSEVNQSVITPVKLVEIPNLLDSRYDTFIANIDATNRAAMSFQVAGEIEKVDVRMGSSVKKGESLAWLDPTDYQLAYDAKNAEYALAKTAYQRAVALHAKSLISVDTYDQSETAYKAAKAAFEQAKTDLAYTQITAPFDGVVSLIFSKEHQVVGSNQPILNVIDNQVLDVVFAIPVSYAEQYGLDHIESSSFNVVMDSHQHLAIPAKFKEISTQPDSDTNSYTASLSFQRPTNLNLLPGMTAQVQLLNEKRFAKVDIASSAWISRDGDHGQLFKFDKQQQVITAVDVTLDAQGNVISGLKEGDLIVQAGVENLVAGQHVKAWTKEGGI</sequence>
<dbReference type="Gene3D" id="2.40.30.170">
    <property type="match status" value="1"/>
</dbReference>
<feature type="domain" description="Multidrug resistance protein MdtA-like barrel-sandwich hybrid" evidence="2">
    <location>
        <begin position="65"/>
        <end position="189"/>
    </location>
</feature>
<dbReference type="STRING" id="945543.VIBR0546_11652"/>
<evidence type="ECO:0000313" key="4">
    <source>
        <dbReference type="Proteomes" id="UP000004371"/>
    </source>
</evidence>
<keyword evidence="4" id="KW-1185">Reference proteome</keyword>
<comment type="caution">
    <text evidence="3">The sequence shown here is derived from an EMBL/GenBank/DDBJ whole genome shotgun (WGS) entry which is preliminary data.</text>
</comment>
<evidence type="ECO:0000256" key="1">
    <source>
        <dbReference type="ARBA" id="ARBA00009477"/>
    </source>
</evidence>
<dbReference type="PANTHER" id="PTHR30469:SF20">
    <property type="entry name" value="EFFLUX RND TRANSPORTER PERIPLASMIC ADAPTOR SUBUNIT"/>
    <property type="match status" value="1"/>
</dbReference>
<reference evidence="3 4" key="1">
    <citation type="journal article" date="2012" name="Int. J. Syst. Evol. Microbiol.">
        <title>Vibrio caribbeanicus sp. nov., isolated from the marine sponge Scleritoderma cyanea.</title>
        <authorList>
            <person name="Hoffmann M."/>
            <person name="Monday S.R."/>
            <person name="Allard M.W."/>
            <person name="Strain E.A."/>
            <person name="Whittaker P."/>
            <person name="Naum M."/>
            <person name="McCarthy P.J."/>
            <person name="Lopez J.V."/>
            <person name="Fischer M."/>
            <person name="Brown E.W."/>
        </authorList>
    </citation>
    <scope>NUCLEOTIDE SEQUENCE [LARGE SCALE GENOMIC DNA]</scope>
    <source>
        <strain evidence="3 4">LMG 20546</strain>
    </source>
</reference>
<dbReference type="eggNOG" id="COG0845">
    <property type="taxonomic scope" value="Bacteria"/>
</dbReference>
<dbReference type="SUPFAM" id="SSF111369">
    <property type="entry name" value="HlyD-like secretion proteins"/>
    <property type="match status" value="1"/>
</dbReference>
<dbReference type="GO" id="GO:1990281">
    <property type="term" value="C:efflux pump complex"/>
    <property type="evidence" value="ECO:0007669"/>
    <property type="project" value="TreeGrafter"/>
</dbReference>
<dbReference type="Pfam" id="PF25917">
    <property type="entry name" value="BSH_RND"/>
    <property type="match status" value="1"/>
</dbReference>
<protein>
    <submittedName>
        <fullName evidence="3">Membrane-fusion protein</fullName>
    </submittedName>
</protein>
<dbReference type="Proteomes" id="UP000004371">
    <property type="component" value="Unassembled WGS sequence"/>
</dbReference>
<evidence type="ECO:0000259" key="2">
    <source>
        <dbReference type="Pfam" id="PF25917"/>
    </source>
</evidence>
<dbReference type="GO" id="GO:0015562">
    <property type="term" value="F:efflux transmembrane transporter activity"/>
    <property type="evidence" value="ECO:0007669"/>
    <property type="project" value="TreeGrafter"/>
</dbReference>
<name>E8LQM8_9VIBR</name>
<dbReference type="Gene3D" id="2.40.50.100">
    <property type="match status" value="1"/>
</dbReference>
<dbReference type="Gene3D" id="2.40.420.20">
    <property type="match status" value="1"/>
</dbReference>